<evidence type="ECO:0000256" key="1">
    <source>
        <dbReference type="SAM" id="MobiDB-lite"/>
    </source>
</evidence>
<reference evidence="2" key="1">
    <citation type="journal article" date="2019" name="Sci. Rep.">
        <title>Draft genome of Tanacetum cinerariifolium, the natural source of mosquito coil.</title>
        <authorList>
            <person name="Yamashiro T."/>
            <person name="Shiraishi A."/>
            <person name="Satake H."/>
            <person name="Nakayama K."/>
        </authorList>
    </citation>
    <scope>NUCLEOTIDE SEQUENCE</scope>
</reference>
<proteinExistence type="predicted"/>
<protein>
    <submittedName>
        <fullName evidence="2">Uncharacterized protein</fullName>
    </submittedName>
</protein>
<accession>A0A6L2JQH3</accession>
<gene>
    <name evidence="2" type="ORF">Tci_011028</name>
</gene>
<dbReference type="Pfam" id="PF14223">
    <property type="entry name" value="Retrotran_gag_2"/>
    <property type="match status" value="1"/>
</dbReference>
<organism evidence="2">
    <name type="scientific">Tanacetum cinerariifolium</name>
    <name type="common">Dalmatian daisy</name>
    <name type="synonym">Chrysanthemum cinerariifolium</name>
    <dbReference type="NCBI Taxonomy" id="118510"/>
    <lineage>
        <taxon>Eukaryota</taxon>
        <taxon>Viridiplantae</taxon>
        <taxon>Streptophyta</taxon>
        <taxon>Embryophyta</taxon>
        <taxon>Tracheophyta</taxon>
        <taxon>Spermatophyta</taxon>
        <taxon>Magnoliopsida</taxon>
        <taxon>eudicotyledons</taxon>
        <taxon>Gunneridae</taxon>
        <taxon>Pentapetalae</taxon>
        <taxon>asterids</taxon>
        <taxon>campanulids</taxon>
        <taxon>Asterales</taxon>
        <taxon>Asteraceae</taxon>
        <taxon>Asteroideae</taxon>
        <taxon>Anthemideae</taxon>
        <taxon>Anthemidinae</taxon>
        <taxon>Tanacetum</taxon>
    </lineage>
</organism>
<feature type="non-terminal residue" evidence="2">
    <location>
        <position position="1"/>
    </location>
</feature>
<feature type="compositionally biased region" description="Low complexity" evidence="1">
    <location>
        <begin position="139"/>
        <end position="149"/>
    </location>
</feature>
<feature type="region of interest" description="Disordered" evidence="1">
    <location>
        <begin position="201"/>
        <end position="226"/>
    </location>
</feature>
<comment type="caution">
    <text evidence="2">The sequence shown here is derived from an EMBL/GenBank/DDBJ whole genome shotgun (WGS) entry which is preliminary data.</text>
</comment>
<name>A0A6L2JQH3_TANCI</name>
<evidence type="ECO:0000313" key="2">
    <source>
        <dbReference type="EMBL" id="GEU39050.1"/>
    </source>
</evidence>
<sequence>ALRKASIATVGEPDLPVLVPESFHEQTDEELTENDIKRMDADDQAIQTILLGLSEDVYTTVDSCETAKEIWERVQQMMKVRQTKNLHEADFTQIYDFLKMKQDEINELRAERLAKTHDPLALMAHSQNLYNFPATHNDQSSSSTHSQQSFPISNKYNPQPSLNQNFMQPPMTSLEDINDPTEAVNAAFILFAKAFQLTAPTNNNQRTSSNPHNCQIAQPGNGGNQFGQHAVQVAQNQQGYNAWHNGGIQVAQNTVQNAGLKVLEMGIKPGAKTTEDWVTLLGIAQPDQREGMMLILDSAAHFPKGRSRDLTSSRRI</sequence>
<feature type="compositionally biased region" description="Polar residues" evidence="1">
    <location>
        <begin position="150"/>
        <end position="171"/>
    </location>
</feature>
<feature type="compositionally biased region" description="Polar residues" evidence="1">
    <location>
        <begin position="201"/>
        <end position="218"/>
    </location>
</feature>
<dbReference type="EMBL" id="BKCJ010001126">
    <property type="protein sequence ID" value="GEU39050.1"/>
    <property type="molecule type" value="Genomic_DNA"/>
</dbReference>
<feature type="region of interest" description="Disordered" evidence="1">
    <location>
        <begin position="134"/>
        <end position="171"/>
    </location>
</feature>
<dbReference type="AlphaFoldDB" id="A0A6L2JQH3"/>